<evidence type="ECO:0000313" key="2">
    <source>
        <dbReference type="Proteomes" id="UP000606721"/>
    </source>
</evidence>
<protein>
    <recommendedName>
        <fullName evidence="3">CpcD</fullName>
    </recommendedName>
</protein>
<gene>
    <name evidence="1" type="ORF">H6F99_05675</name>
</gene>
<organism evidence="1 2">
    <name type="scientific">Aphanizomenon flos-aquae FACHB-1040</name>
    <dbReference type="NCBI Taxonomy" id="2692887"/>
    <lineage>
        <taxon>Bacteria</taxon>
        <taxon>Bacillati</taxon>
        <taxon>Cyanobacteriota</taxon>
        <taxon>Cyanophyceae</taxon>
        <taxon>Nostocales</taxon>
        <taxon>Aphanizomenonaceae</taxon>
        <taxon>Aphanizomenon</taxon>
    </lineage>
</organism>
<name>A0ABR8BSA7_APHFL</name>
<evidence type="ECO:0008006" key="3">
    <source>
        <dbReference type="Google" id="ProtNLM"/>
    </source>
</evidence>
<proteinExistence type="predicted"/>
<accession>A0ABR8BSA7</accession>
<dbReference type="EMBL" id="JACJQT010000010">
    <property type="protein sequence ID" value="MBD2277823.1"/>
    <property type="molecule type" value="Genomic_DNA"/>
</dbReference>
<dbReference type="Proteomes" id="UP000606721">
    <property type="component" value="Unassembled WGS sequence"/>
</dbReference>
<comment type="caution">
    <text evidence="1">The sequence shown here is derived from an EMBL/GenBank/DDBJ whole genome shotgun (WGS) entry which is preliminary data.</text>
</comment>
<evidence type="ECO:0000313" key="1">
    <source>
        <dbReference type="EMBL" id="MBD2277823.1"/>
    </source>
</evidence>
<sequence length="67" mass="7487">MNGYKENKPFLRKLGSSRENLGIELVDRQSRALELCSKAMWDTTFTNSVGDVILDIHDISDVGECLG</sequence>
<keyword evidence="2" id="KW-1185">Reference proteome</keyword>
<dbReference type="RefSeq" id="WP_152608789.1">
    <property type="nucleotide sequence ID" value="NZ_JACJQT010000010.1"/>
</dbReference>
<reference evidence="1 2" key="1">
    <citation type="journal article" date="2020" name="ISME J.">
        <title>Comparative genomics reveals insights into cyanobacterial evolution and habitat adaptation.</title>
        <authorList>
            <person name="Chen M.Y."/>
            <person name="Teng W.K."/>
            <person name="Zhao L."/>
            <person name="Hu C.X."/>
            <person name="Zhou Y.K."/>
            <person name="Han B.P."/>
            <person name="Song L.R."/>
            <person name="Shu W.S."/>
        </authorList>
    </citation>
    <scope>NUCLEOTIDE SEQUENCE [LARGE SCALE GENOMIC DNA]</scope>
    <source>
        <strain evidence="1 2">FACHB-1040</strain>
    </source>
</reference>